<evidence type="ECO:0000313" key="3">
    <source>
        <dbReference type="Proteomes" id="UP000298416"/>
    </source>
</evidence>
<dbReference type="PROSITE" id="PS50108">
    <property type="entry name" value="CRIB"/>
    <property type="match status" value="1"/>
</dbReference>
<protein>
    <recommendedName>
        <fullName evidence="1">CRIB domain-containing protein</fullName>
    </recommendedName>
</protein>
<dbReference type="PANTHER" id="PTHR46931:SF14">
    <property type="entry name" value="CRIB DOMAIN-CONTAINING PROTEIN RIC2"/>
    <property type="match status" value="1"/>
</dbReference>
<proteinExistence type="predicted"/>
<dbReference type="SMART" id="SM00285">
    <property type="entry name" value="PBD"/>
    <property type="match status" value="1"/>
</dbReference>
<dbReference type="Proteomes" id="UP000298416">
    <property type="component" value="Unassembled WGS sequence"/>
</dbReference>
<dbReference type="CDD" id="cd00132">
    <property type="entry name" value="CRIB"/>
    <property type="match status" value="1"/>
</dbReference>
<gene>
    <name evidence="2" type="ORF">SASPL_131388</name>
</gene>
<feature type="domain" description="CRIB" evidence="1">
    <location>
        <begin position="57"/>
        <end position="70"/>
    </location>
</feature>
<sequence length="109" mass="12076">MRGGRLERFVLIPFSIRCDSESSVALAVATTASPKQPKTRGVKTVYKEEMEQMEMEIGFPTDVKHVAHIGLDGSTSSLNNWENLKASEILSFPSISLQQFELAMASQSR</sequence>
<comment type="caution">
    <text evidence="2">The sequence shown here is derived from an EMBL/GenBank/DDBJ whole genome shotgun (WGS) entry which is preliminary data.</text>
</comment>
<reference evidence="2" key="2">
    <citation type="submission" date="2020-08" db="EMBL/GenBank/DDBJ databases">
        <title>Plant Genome Project.</title>
        <authorList>
            <person name="Zhang R.-G."/>
        </authorList>
    </citation>
    <scope>NUCLEOTIDE SEQUENCE</scope>
    <source>
        <strain evidence="2">Huo1</strain>
        <tissue evidence="2">Leaf</tissue>
    </source>
</reference>
<reference evidence="2" key="1">
    <citation type="submission" date="2018-01" db="EMBL/GenBank/DDBJ databases">
        <authorList>
            <person name="Mao J.F."/>
        </authorList>
    </citation>
    <scope>NUCLEOTIDE SEQUENCE</scope>
    <source>
        <strain evidence="2">Huo1</strain>
        <tissue evidence="2">Leaf</tissue>
    </source>
</reference>
<evidence type="ECO:0000313" key="2">
    <source>
        <dbReference type="EMBL" id="KAG6408378.1"/>
    </source>
</evidence>
<dbReference type="InterPro" id="IPR000095">
    <property type="entry name" value="CRIB_dom"/>
</dbReference>
<organism evidence="2">
    <name type="scientific">Salvia splendens</name>
    <name type="common">Scarlet sage</name>
    <dbReference type="NCBI Taxonomy" id="180675"/>
    <lineage>
        <taxon>Eukaryota</taxon>
        <taxon>Viridiplantae</taxon>
        <taxon>Streptophyta</taxon>
        <taxon>Embryophyta</taxon>
        <taxon>Tracheophyta</taxon>
        <taxon>Spermatophyta</taxon>
        <taxon>Magnoliopsida</taxon>
        <taxon>eudicotyledons</taxon>
        <taxon>Gunneridae</taxon>
        <taxon>Pentapetalae</taxon>
        <taxon>asterids</taxon>
        <taxon>lamiids</taxon>
        <taxon>Lamiales</taxon>
        <taxon>Lamiaceae</taxon>
        <taxon>Nepetoideae</taxon>
        <taxon>Mentheae</taxon>
        <taxon>Salviinae</taxon>
        <taxon>Salvia</taxon>
        <taxon>Salvia subgen. Calosphace</taxon>
        <taxon>core Calosphace</taxon>
    </lineage>
</organism>
<accession>A0A8X8XA13</accession>
<name>A0A8X8XA13_SALSN</name>
<dbReference type="AlphaFoldDB" id="A0A8X8XA13"/>
<keyword evidence="3" id="KW-1185">Reference proteome</keyword>
<evidence type="ECO:0000259" key="1">
    <source>
        <dbReference type="PROSITE" id="PS50108"/>
    </source>
</evidence>
<dbReference type="Pfam" id="PF00786">
    <property type="entry name" value="PBD"/>
    <property type="match status" value="1"/>
</dbReference>
<dbReference type="EMBL" id="PNBA02000011">
    <property type="protein sequence ID" value="KAG6408378.1"/>
    <property type="molecule type" value="Genomic_DNA"/>
</dbReference>
<dbReference type="InterPro" id="IPR044509">
    <property type="entry name" value="RIC2/4"/>
</dbReference>
<dbReference type="PANTHER" id="PTHR46931">
    <property type="entry name" value="CRIB DOMAIN-CONTAINING PROTEIN RIC2"/>
    <property type="match status" value="1"/>
</dbReference>